<evidence type="ECO:0000313" key="8">
    <source>
        <dbReference type="EMBL" id="NBG89457.1"/>
    </source>
</evidence>
<comment type="similarity">
    <text evidence="2">Belongs to the phosphoenolpyruvate carboxykinase (ATP) family.</text>
</comment>
<evidence type="ECO:0000256" key="7">
    <source>
        <dbReference type="ARBA" id="ARBA00047371"/>
    </source>
</evidence>
<dbReference type="Gene3D" id="3.40.449.10">
    <property type="entry name" value="Phosphoenolpyruvate Carboxykinase, domain 1"/>
    <property type="match status" value="1"/>
</dbReference>
<dbReference type="InterPro" id="IPR001272">
    <property type="entry name" value="PEP_carboxykinase_ATP"/>
</dbReference>
<dbReference type="AlphaFoldDB" id="A0AA44BEX4"/>
<dbReference type="Pfam" id="PF01293">
    <property type="entry name" value="PEPCK_ATP"/>
    <property type="match status" value="1"/>
</dbReference>
<evidence type="ECO:0000256" key="3">
    <source>
        <dbReference type="ARBA" id="ARBA00012363"/>
    </source>
</evidence>
<keyword evidence="5" id="KW-0067">ATP-binding</keyword>
<protein>
    <recommendedName>
        <fullName evidence="3">phosphoenolpyruvate carboxykinase (ATP)</fullName>
        <ecNumber evidence="3">4.1.1.49</ecNumber>
    </recommendedName>
</protein>
<evidence type="ECO:0000256" key="1">
    <source>
        <dbReference type="ARBA" id="ARBA00004742"/>
    </source>
</evidence>
<dbReference type="RefSeq" id="WP_160723154.1">
    <property type="nucleotide sequence ID" value="NZ_SUMG01000026.1"/>
</dbReference>
<dbReference type="InterPro" id="IPR008210">
    <property type="entry name" value="PEP_carboxykinase_N"/>
</dbReference>
<keyword evidence="6" id="KW-0456">Lyase</keyword>
<evidence type="ECO:0000256" key="4">
    <source>
        <dbReference type="ARBA" id="ARBA00022741"/>
    </source>
</evidence>
<accession>A0AA44BEX4</accession>
<dbReference type="GO" id="GO:0004612">
    <property type="term" value="F:phosphoenolpyruvate carboxykinase (ATP) activity"/>
    <property type="evidence" value="ECO:0007669"/>
    <property type="project" value="UniProtKB-EC"/>
</dbReference>
<dbReference type="SUPFAM" id="SSF68923">
    <property type="entry name" value="PEP carboxykinase N-terminal domain"/>
    <property type="match status" value="1"/>
</dbReference>
<comment type="catalytic activity">
    <reaction evidence="7">
        <text>oxaloacetate + ATP = phosphoenolpyruvate + ADP + CO2</text>
        <dbReference type="Rhea" id="RHEA:18617"/>
        <dbReference type="ChEBI" id="CHEBI:16452"/>
        <dbReference type="ChEBI" id="CHEBI:16526"/>
        <dbReference type="ChEBI" id="CHEBI:30616"/>
        <dbReference type="ChEBI" id="CHEBI:58702"/>
        <dbReference type="ChEBI" id="CHEBI:456216"/>
        <dbReference type="EC" id="4.1.1.49"/>
    </reaction>
</comment>
<proteinExistence type="inferred from homology"/>
<dbReference type="GO" id="GO:0005524">
    <property type="term" value="F:ATP binding"/>
    <property type="evidence" value="ECO:0007669"/>
    <property type="project" value="UniProtKB-KW"/>
</dbReference>
<keyword evidence="9" id="KW-1185">Reference proteome</keyword>
<dbReference type="SUPFAM" id="SSF53795">
    <property type="entry name" value="PEP carboxykinase-like"/>
    <property type="match status" value="1"/>
</dbReference>
<dbReference type="GO" id="GO:0006094">
    <property type="term" value="P:gluconeogenesis"/>
    <property type="evidence" value="ECO:0007669"/>
    <property type="project" value="InterPro"/>
</dbReference>
<dbReference type="Proteomes" id="UP000449710">
    <property type="component" value="Unassembled WGS sequence"/>
</dbReference>
<comment type="pathway">
    <text evidence="1">Carbohydrate biosynthesis; gluconeogenesis.</text>
</comment>
<evidence type="ECO:0000256" key="5">
    <source>
        <dbReference type="ARBA" id="ARBA00022840"/>
    </source>
</evidence>
<evidence type="ECO:0000256" key="2">
    <source>
        <dbReference type="ARBA" id="ARBA00006052"/>
    </source>
</evidence>
<keyword evidence="4" id="KW-0547">Nucleotide-binding</keyword>
<evidence type="ECO:0000313" key="9">
    <source>
        <dbReference type="Proteomes" id="UP000449710"/>
    </source>
</evidence>
<reference evidence="8 9" key="1">
    <citation type="submission" date="2019-04" db="EMBL/GenBank/DDBJ databases">
        <title>Isachenkonia alkalipeptolytica gen. nov. sp. nov. a new anaerobic, alkiliphilic organothrophic bacterium capable to reduce synthesized ferrihydrite isolated from a soda lake.</title>
        <authorList>
            <person name="Toshchakov S.V."/>
            <person name="Zavarzina D.G."/>
            <person name="Zhilina T.N."/>
            <person name="Kostrikina N.A."/>
            <person name="Kublanov I.V."/>
        </authorList>
    </citation>
    <scope>NUCLEOTIDE SEQUENCE [LARGE SCALE GENOMIC DNA]</scope>
    <source>
        <strain evidence="8 9">Z-1701</strain>
    </source>
</reference>
<gene>
    <name evidence="8" type="ORF">ISALK_13255</name>
</gene>
<evidence type="ECO:0000256" key="6">
    <source>
        <dbReference type="ARBA" id="ARBA00023239"/>
    </source>
</evidence>
<dbReference type="InterPro" id="IPR013035">
    <property type="entry name" value="PEP_carboxykinase_C"/>
</dbReference>
<dbReference type="EC" id="4.1.1.49" evidence="3"/>
<dbReference type="Gene3D" id="3.90.228.20">
    <property type="match status" value="2"/>
</dbReference>
<comment type="caution">
    <text evidence="8">The sequence shown here is derived from an EMBL/GenBank/DDBJ whole genome shotgun (WGS) entry which is preliminary data.</text>
</comment>
<name>A0AA44BEX4_9CLOT</name>
<organism evidence="8 9">
    <name type="scientific">Isachenkonia alkalipeptolytica</name>
    <dbReference type="NCBI Taxonomy" id="2565777"/>
    <lineage>
        <taxon>Bacteria</taxon>
        <taxon>Bacillati</taxon>
        <taxon>Bacillota</taxon>
        <taxon>Clostridia</taxon>
        <taxon>Eubacteriales</taxon>
        <taxon>Clostridiaceae</taxon>
        <taxon>Isachenkonia</taxon>
    </lineage>
</organism>
<dbReference type="EMBL" id="SUMG01000026">
    <property type="protein sequence ID" value="NBG89457.1"/>
    <property type="molecule type" value="Genomic_DNA"/>
</dbReference>
<sequence>MSTKCKYDGKQSFDQVKSQIRVTIQTALYGNNVELVKTVSQAHHLAKNSPGTIELTGIPVYEPEKLGLQEGTNALLFNDGTAFGRCAAARKIVGEPNVDVTEYSGLIREAIYKTRYQKMYHGEALVGLDPEFMIKAHLILPENHENILYSWLLNFQYINEKYAEMYKASTEIPEGDIIIFADPDWSHPDHPYGLTFFDPEHNCAVLLGMKYFGEYKKGTLTLAWGTAARNGYAACHGGLKRYNLEDKKFTIAAFGLSGSGKSTITHAKHDNKYDVTVLHDDAFIVDIENKTSVALEPTYFDKTADYPMDCEDNKYILTTQNNGAIMYDDGKVYPVTEDIRNGNGRAIKSKLWTKNRVDRLEEPVDALFWIMKDPTLPPVLKVNGADLGSSMGATLATFRTSAERLAKGVDPNQLVAEPYANPFRTYPLSIDYGLFKTLIADGVDCYIINTGEFMDKKVTPKITLGIIESIVENRAKFKKWEPFEEFEIMEIEGFEADLKDDDYRKAFMTNFFKRIQFVESRQTDKNGVDALPSEALKSLYHIISQLNSFEGKEERQAV</sequence>